<dbReference type="InterPro" id="IPR036280">
    <property type="entry name" value="Multihaem_cyt_sf"/>
</dbReference>
<proteinExistence type="predicted"/>
<evidence type="ECO:0000313" key="2">
    <source>
        <dbReference type="Proteomes" id="UP000603545"/>
    </source>
</evidence>
<dbReference type="EMBL" id="JACNLL010000024">
    <property type="protein sequence ID" value="MBC8198809.1"/>
    <property type="molecule type" value="Genomic_DNA"/>
</dbReference>
<accession>A0A8J6T6L7</accession>
<dbReference type="Proteomes" id="UP000603545">
    <property type="component" value="Unassembled WGS sequence"/>
</dbReference>
<dbReference type="Pfam" id="PF09719">
    <property type="entry name" value="C_GCAxxG_C_C"/>
    <property type="match status" value="1"/>
</dbReference>
<dbReference type="InterPro" id="IPR010181">
    <property type="entry name" value="CGCAxxGCC_motif"/>
</dbReference>
<protein>
    <submittedName>
        <fullName evidence="1">C_GCAxxG_C_C family protein</fullName>
    </submittedName>
</protein>
<dbReference type="AlphaFoldDB" id="A0A8J6T6L7"/>
<gene>
    <name evidence="1" type="ORF">H8E80_02005</name>
</gene>
<organism evidence="1 2">
    <name type="scientific">Candidatus Desulfaltia bathyphila</name>
    <dbReference type="NCBI Taxonomy" id="2841697"/>
    <lineage>
        <taxon>Bacteria</taxon>
        <taxon>Pseudomonadati</taxon>
        <taxon>Thermodesulfobacteriota</taxon>
        <taxon>Desulfobacteria</taxon>
        <taxon>Desulfobacterales</taxon>
        <taxon>Desulfobacterales incertae sedis</taxon>
        <taxon>Candidatus Desulfaltia</taxon>
    </lineage>
</organism>
<evidence type="ECO:0000313" key="1">
    <source>
        <dbReference type="EMBL" id="MBC8198809.1"/>
    </source>
</evidence>
<sequence length="227" mass="24818">MYAVASGLIEAMKAIMPNSGAGSEWYKIPAQIFSFGAGGIQMWGTLCGTLTGCLSVLNMMKLHGKLGNEIMGWYSTTEFPTGNVWDIYKEGGWKPHYTPVPDNKVLAHTTSDSPLCHVSISKWLSEAGISYNDKGEPPHSAPLKKDRCAKVASDTARKCAELVNDFVQGKFKATDWFAGTESKGCIDCHSYRGKKTAEESQENTLSLMDCRGCHTEDAKIVSKDHPE</sequence>
<dbReference type="SUPFAM" id="SSF48695">
    <property type="entry name" value="Multiheme cytochromes"/>
    <property type="match status" value="1"/>
</dbReference>
<reference evidence="1 2" key="1">
    <citation type="submission" date="2020-08" db="EMBL/GenBank/DDBJ databases">
        <title>Bridging the membrane lipid divide: bacteria of the FCB group superphylum have the potential to synthesize archaeal ether lipids.</title>
        <authorList>
            <person name="Villanueva L."/>
            <person name="Von Meijenfeldt F.A.B."/>
            <person name="Westbye A.B."/>
            <person name="Yadav S."/>
            <person name="Hopmans E.C."/>
            <person name="Dutilh B.E."/>
            <person name="Sinninghe Damste J.S."/>
        </authorList>
    </citation>
    <scope>NUCLEOTIDE SEQUENCE [LARGE SCALE GENOMIC DNA]</scope>
    <source>
        <strain evidence="1">NIOZ-UU82</strain>
    </source>
</reference>
<comment type="caution">
    <text evidence="1">The sequence shown here is derived from an EMBL/GenBank/DDBJ whole genome shotgun (WGS) entry which is preliminary data.</text>
</comment>
<name>A0A8J6T6L7_9BACT</name>